<dbReference type="InterPro" id="IPR053024">
    <property type="entry name" value="Fungal_surface_NADase"/>
</dbReference>
<evidence type="ECO:0000313" key="3">
    <source>
        <dbReference type="Proteomes" id="UP000019241"/>
    </source>
</evidence>
<evidence type="ECO:0000313" key="2">
    <source>
        <dbReference type="EMBL" id="EUJ45209.1"/>
    </source>
</evidence>
<comment type="caution">
    <text evidence="2">The sequence shown here is derived from an EMBL/GenBank/DDBJ whole genome shotgun (WGS) entry which is preliminary data.</text>
</comment>
<dbReference type="AlphaFoldDB" id="W7D077"/>
<reference evidence="2 3" key="1">
    <citation type="submission" date="2012-12" db="EMBL/GenBank/DDBJ databases">
        <title>Novel taxa of Listeriaceae from agricultural environments in the United States.</title>
        <authorList>
            <person name="den Bakker H.C."/>
            <person name="Allred A."/>
            <person name="Warchocki S."/>
            <person name="Wright E.M."/>
            <person name="Burrell A."/>
            <person name="Nightingale K.K."/>
            <person name="Kephart D."/>
            <person name="Wiedmann M."/>
        </authorList>
    </citation>
    <scope>NUCLEOTIDE SEQUENCE [LARGE SCALE GENOMIC DNA]</scope>
    <source>
        <strain evidence="2 3">FSL S10-1203</strain>
    </source>
</reference>
<name>W7D077_9LIST</name>
<dbReference type="Proteomes" id="UP000019241">
    <property type="component" value="Unassembled WGS sequence"/>
</dbReference>
<gene>
    <name evidence="2" type="ORF">MCOL2_19214</name>
</gene>
<accession>W7D077</accession>
<dbReference type="PANTHER" id="PTHR42059">
    <property type="entry name" value="TNT DOMAIN-CONTAINING PROTEIN"/>
    <property type="match status" value="1"/>
</dbReference>
<dbReference type="GO" id="GO:0050135">
    <property type="term" value="F:NADP+ nucleosidase activity"/>
    <property type="evidence" value="ECO:0007669"/>
    <property type="project" value="InterPro"/>
</dbReference>
<feature type="domain" description="TNT" evidence="1">
    <location>
        <begin position="22"/>
        <end position="108"/>
    </location>
</feature>
<dbReference type="EMBL" id="AODM01000079">
    <property type="protein sequence ID" value="EUJ45209.1"/>
    <property type="molecule type" value="Genomic_DNA"/>
</dbReference>
<dbReference type="Pfam" id="PF14021">
    <property type="entry name" value="TNT"/>
    <property type="match status" value="1"/>
</dbReference>
<organism evidence="2 3">
    <name type="scientific">Listeria fleischmannii FSL S10-1203</name>
    <dbReference type="NCBI Taxonomy" id="1265822"/>
    <lineage>
        <taxon>Bacteria</taxon>
        <taxon>Bacillati</taxon>
        <taxon>Bacillota</taxon>
        <taxon>Bacilli</taxon>
        <taxon>Bacillales</taxon>
        <taxon>Listeriaceae</taxon>
        <taxon>Listeria</taxon>
    </lineage>
</organism>
<dbReference type="PATRIC" id="fig|1265822.4.peg.3927"/>
<proteinExistence type="predicted"/>
<dbReference type="InterPro" id="IPR025331">
    <property type="entry name" value="TNT"/>
</dbReference>
<sequence>MQKGIMEPNNGVIIGTEKIIALQRGETFGRIGSNYGKFVAPRGTNSDKLSLASGTDTSIYKEYVVVREIPKVEVADVAPWFDKPGGGKQMLLPQSIDDLLQAGYIREIKK</sequence>
<dbReference type="PANTHER" id="PTHR42059:SF1">
    <property type="entry name" value="TNT DOMAIN-CONTAINING PROTEIN"/>
    <property type="match status" value="1"/>
</dbReference>
<protein>
    <recommendedName>
        <fullName evidence="1">TNT domain-containing protein</fullName>
    </recommendedName>
</protein>
<evidence type="ECO:0000259" key="1">
    <source>
        <dbReference type="Pfam" id="PF14021"/>
    </source>
</evidence>